<keyword evidence="11 12" id="KW-0472">Membrane</keyword>
<evidence type="ECO:0000259" key="13">
    <source>
        <dbReference type="Pfam" id="PF13632"/>
    </source>
</evidence>
<evidence type="ECO:0000256" key="11">
    <source>
        <dbReference type="ARBA" id="ARBA00023136"/>
    </source>
</evidence>
<comment type="similarity">
    <text evidence="3">Belongs to the glycosyltransferase 2 family. OpgH subfamily.</text>
</comment>
<keyword evidence="5" id="KW-1003">Cell membrane</keyword>
<keyword evidence="10 12" id="KW-1133">Transmembrane helix</keyword>
<evidence type="ECO:0000256" key="1">
    <source>
        <dbReference type="ARBA" id="ARBA00004429"/>
    </source>
</evidence>
<dbReference type="NCBIfam" id="NF003958">
    <property type="entry name" value="PRK05454.2-1"/>
    <property type="match status" value="1"/>
</dbReference>
<evidence type="ECO:0000256" key="7">
    <source>
        <dbReference type="ARBA" id="ARBA00022676"/>
    </source>
</evidence>
<keyword evidence="6" id="KW-0997">Cell inner membrane</keyword>
<keyword evidence="9 12" id="KW-0812">Transmembrane</keyword>
<organism evidence="14 15">
    <name type="scientific">Sandarakinorhabdus glacialis</name>
    <dbReference type="NCBI Taxonomy" id="1614636"/>
    <lineage>
        <taxon>Bacteria</taxon>
        <taxon>Pseudomonadati</taxon>
        <taxon>Pseudomonadota</taxon>
        <taxon>Alphaproteobacteria</taxon>
        <taxon>Sphingomonadales</taxon>
        <taxon>Sphingosinicellaceae</taxon>
        <taxon>Sandarakinorhabdus</taxon>
    </lineage>
</organism>
<dbReference type="InterPro" id="IPR029044">
    <property type="entry name" value="Nucleotide-diphossugar_trans"/>
</dbReference>
<evidence type="ECO:0000256" key="6">
    <source>
        <dbReference type="ARBA" id="ARBA00022519"/>
    </source>
</evidence>
<comment type="pathway">
    <text evidence="2">Glycan metabolism; osmoregulated periplasmic glucan (OPG) biosynthesis.</text>
</comment>
<evidence type="ECO:0000256" key="5">
    <source>
        <dbReference type="ARBA" id="ARBA00022475"/>
    </source>
</evidence>
<comment type="caution">
    <text evidence="14">The sequence shown here is derived from an EMBL/GenBank/DDBJ whole genome shotgun (WGS) entry which is preliminary data.</text>
</comment>
<evidence type="ECO:0000256" key="2">
    <source>
        <dbReference type="ARBA" id="ARBA00005001"/>
    </source>
</evidence>
<name>A0A916ZKS9_9SPHN</name>
<reference evidence="14" key="2">
    <citation type="submission" date="2020-09" db="EMBL/GenBank/DDBJ databases">
        <authorList>
            <person name="Sun Q."/>
            <person name="Zhou Y."/>
        </authorList>
    </citation>
    <scope>NUCLEOTIDE SEQUENCE</scope>
    <source>
        <strain evidence="14">CGMCC 1.15519</strain>
    </source>
</reference>
<dbReference type="EMBL" id="BMJM01000002">
    <property type="protein sequence ID" value="GGE02529.1"/>
    <property type="molecule type" value="Genomic_DNA"/>
</dbReference>
<feature type="transmembrane region" description="Helical" evidence="12">
    <location>
        <begin position="463"/>
        <end position="483"/>
    </location>
</feature>
<dbReference type="RefSeq" id="WP_188761484.1">
    <property type="nucleotide sequence ID" value="NZ_BMJM01000002.1"/>
</dbReference>
<feature type="transmembrane region" description="Helical" evidence="12">
    <location>
        <begin position="45"/>
        <end position="66"/>
    </location>
</feature>
<dbReference type="Gene3D" id="3.90.550.10">
    <property type="entry name" value="Spore Coat Polysaccharide Biosynthesis Protein SpsA, Chain A"/>
    <property type="match status" value="1"/>
</dbReference>
<dbReference type="NCBIfam" id="NF003962">
    <property type="entry name" value="PRK05454.2-5"/>
    <property type="match status" value="1"/>
</dbReference>
<dbReference type="InterPro" id="IPR050321">
    <property type="entry name" value="Glycosyltr_2/OpgH_subfam"/>
</dbReference>
<evidence type="ECO:0000256" key="9">
    <source>
        <dbReference type="ARBA" id="ARBA00022692"/>
    </source>
</evidence>
<dbReference type="GO" id="GO:0005886">
    <property type="term" value="C:plasma membrane"/>
    <property type="evidence" value="ECO:0007669"/>
    <property type="project" value="UniProtKB-SubCell"/>
</dbReference>
<gene>
    <name evidence="14" type="primary">opgH</name>
    <name evidence="14" type="ORF">GCM10011529_06240</name>
</gene>
<evidence type="ECO:0000313" key="15">
    <source>
        <dbReference type="Proteomes" id="UP000635071"/>
    </source>
</evidence>
<evidence type="ECO:0000256" key="8">
    <source>
        <dbReference type="ARBA" id="ARBA00022679"/>
    </source>
</evidence>
<feature type="transmembrane region" description="Helical" evidence="12">
    <location>
        <begin position="391"/>
        <end position="411"/>
    </location>
</feature>
<dbReference type="InterPro" id="IPR001173">
    <property type="entry name" value="Glyco_trans_2-like"/>
</dbReference>
<dbReference type="Pfam" id="PF13632">
    <property type="entry name" value="Glyco_trans_2_3"/>
    <property type="match status" value="1"/>
</dbReference>
<keyword evidence="8" id="KW-0808">Transferase</keyword>
<evidence type="ECO:0000256" key="10">
    <source>
        <dbReference type="ARBA" id="ARBA00022989"/>
    </source>
</evidence>
<feature type="transmembrane region" description="Helical" evidence="12">
    <location>
        <begin position="78"/>
        <end position="100"/>
    </location>
</feature>
<dbReference type="SUPFAM" id="SSF53448">
    <property type="entry name" value="Nucleotide-diphospho-sugar transferases"/>
    <property type="match status" value="1"/>
</dbReference>
<dbReference type="AlphaFoldDB" id="A0A916ZKS9"/>
<reference evidence="14" key="1">
    <citation type="journal article" date="2014" name="Int. J. Syst. Evol. Microbiol.">
        <title>Complete genome sequence of Corynebacterium casei LMG S-19264T (=DSM 44701T), isolated from a smear-ripened cheese.</title>
        <authorList>
            <consortium name="US DOE Joint Genome Institute (JGI-PGF)"/>
            <person name="Walter F."/>
            <person name="Albersmeier A."/>
            <person name="Kalinowski J."/>
            <person name="Ruckert C."/>
        </authorList>
    </citation>
    <scope>NUCLEOTIDE SEQUENCE</scope>
    <source>
        <strain evidence="14">CGMCC 1.15519</strain>
    </source>
</reference>
<accession>A0A916ZKS9</accession>
<evidence type="ECO:0000256" key="4">
    <source>
        <dbReference type="ARBA" id="ARBA00020585"/>
    </source>
</evidence>
<dbReference type="PANTHER" id="PTHR43867:SF5">
    <property type="entry name" value="GLUCANS BIOSYNTHESIS GLUCOSYLTRANSFERASE H"/>
    <property type="match status" value="1"/>
</dbReference>
<dbReference type="GO" id="GO:0016758">
    <property type="term" value="F:hexosyltransferase activity"/>
    <property type="evidence" value="ECO:0007669"/>
    <property type="project" value="TreeGrafter"/>
</dbReference>
<evidence type="ECO:0000256" key="12">
    <source>
        <dbReference type="SAM" id="Phobius"/>
    </source>
</evidence>
<keyword evidence="15" id="KW-1185">Reference proteome</keyword>
<keyword evidence="7" id="KW-0328">Glycosyltransferase</keyword>
<sequence>MSGLDFPRQLPAEAPLEMPVQRFDGNAPATIELHTRPPNVLGRRLLLISATAVLGLAASIDVRFVLALDGMTLLDGVFLLLFVPLVCWIAFGFVSSLVGFGSMMLRDHPGFTPVPKPADNLHHRTAVLMPVYNEDIAATFARVEAMTNSIAAAGGSALFDFFILSDSGDAQGQEEQAAWQRLARAAPMRVYYRRRPQNIGKKPGNIAEWVRRFGAAYEYMLVLDADSMMSGSAMTGLASIMENRPTVGLLQTVPLIINASTFFQHWMQFATAAYGPISSAGLLWWSGSEANFWGHNAIVRIRAFAACCGLPELPGKPPFGGLIQSHDMAESALMRRRGWAVHMVMIDGSYEEFPPTIVDHAIRDRRWAQGNLQHLRLLDAAGFHWTSRLHLLIGATAYLTSTAWLVLILIQCAQTLQGRESLLTEGPPMRVLVLTILYLFGPRLMAVIWVLENRTRRAGFGGAAAFLKSVLLETLLSMLLAPVVAVNQTRALFGLLFGVGSAWNAQNREGGRLSLAAILPTVRLHWLLCAVLVGLSLFEPVLGLWLSPIIFGLASAPWLITLSSSTALGRAAARARWFGVPAPYLADPARVEVDGDQLGLIAAK</sequence>
<comment type="subcellular location">
    <subcellularLocation>
        <location evidence="1">Cell inner membrane</location>
        <topology evidence="1">Multi-pass membrane protein</topology>
    </subcellularLocation>
</comment>
<evidence type="ECO:0000313" key="14">
    <source>
        <dbReference type="EMBL" id="GGE02529.1"/>
    </source>
</evidence>
<feature type="domain" description="Glycosyltransferase 2-like" evidence="13">
    <location>
        <begin position="221"/>
        <end position="410"/>
    </location>
</feature>
<dbReference type="Proteomes" id="UP000635071">
    <property type="component" value="Unassembled WGS sequence"/>
</dbReference>
<dbReference type="PANTHER" id="PTHR43867">
    <property type="entry name" value="CELLULOSE SYNTHASE CATALYTIC SUBUNIT A [UDP-FORMING]"/>
    <property type="match status" value="1"/>
</dbReference>
<feature type="transmembrane region" description="Helical" evidence="12">
    <location>
        <begin position="544"/>
        <end position="568"/>
    </location>
</feature>
<protein>
    <recommendedName>
        <fullName evidence="4">Glucans biosynthesis glucosyltransferase H</fullName>
    </recommendedName>
</protein>
<feature type="transmembrane region" description="Helical" evidence="12">
    <location>
        <begin position="431"/>
        <end position="451"/>
    </location>
</feature>
<proteinExistence type="inferred from homology"/>
<evidence type="ECO:0000256" key="3">
    <source>
        <dbReference type="ARBA" id="ARBA00009337"/>
    </source>
</evidence>